<accession>A0A5B8NKU4</accession>
<dbReference type="EMBL" id="CP042326">
    <property type="protein sequence ID" value="QDZ39131.1"/>
    <property type="molecule type" value="Genomic_DNA"/>
</dbReference>
<dbReference type="Gene3D" id="3.40.50.2000">
    <property type="entry name" value="Glycogen Phosphorylase B"/>
    <property type="match status" value="2"/>
</dbReference>
<dbReference type="OrthoDB" id="9814612at2"/>
<organism evidence="3 4">
    <name type="scientific">Euhalothece natronophila Z-M001</name>
    <dbReference type="NCBI Taxonomy" id="522448"/>
    <lineage>
        <taxon>Bacteria</taxon>
        <taxon>Bacillati</taxon>
        <taxon>Cyanobacteriota</taxon>
        <taxon>Cyanophyceae</taxon>
        <taxon>Oscillatoriophycideae</taxon>
        <taxon>Chroococcales</taxon>
        <taxon>Halothecacae</taxon>
        <taxon>Halothece cluster</taxon>
        <taxon>Euhalothece</taxon>
    </lineage>
</organism>
<evidence type="ECO:0000313" key="3">
    <source>
        <dbReference type="EMBL" id="QDZ39131.1"/>
    </source>
</evidence>
<dbReference type="KEGG" id="enn:FRE64_03775"/>
<protein>
    <submittedName>
        <fullName evidence="3">Glycosyltransferase family 4 protein</fullName>
    </submittedName>
</protein>
<dbReference type="AlphaFoldDB" id="A0A5B8NKU4"/>
<sequence length="382" mass="41549">MKQPRILFLNHSAVLGGGELCLLDLAEAYQESSEVLLLSDGELTEKLCKIGIKVQVLPASESVLSIRATSNWKSLQAVSALWELAGKVSAIARSFQLIHANSQKAFIIAALARLRGSPPVIWHLRDILTADHFSWINCRVAVTLANYFACQVIVNSQATGKAFVELGGNSALVNVVYDGISPHRFQQPLNLDNLRNELGIGNAPLVGIFSRLSYWKGQHILLEALRKLTGVHVLMVGDALFGETEYVAKLKALSDLPELAGRVHWLGFRHDIPSLMQACDVIVNPSTAPEPFGRTIIEAQFAGTPIIAAANGGAIELIEDGYNGYLFPPGNVEALTRIIQTLLRDRALSSQIAKQGAIQAQQKFSLTQSLNNFNAVLEKVLT</sequence>
<dbReference type="GO" id="GO:0016757">
    <property type="term" value="F:glycosyltransferase activity"/>
    <property type="evidence" value="ECO:0007669"/>
    <property type="project" value="InterPro"/>
</dbReference>
<gene>
    <name evidence="3" type="ORF">FRE64_03775</name>
</gene>
<dbReference type="Pfam" id="PF00534">
    <property type="entry name" value="Glycos_transf_1"/>
    <property type="match status" value="1"/>
</dbReference>
<dbReference type="RefSeq" id="WP_146294739.1">
    <property type="nucleotide sequence ID" value="NZ_CP042326.1"/>
</dbReference>
<reference evidence="3" key="1">
    <citation type="submission" date="2019-08" db="EMBL/GenBank/DDBJ databases">
        <title>Carotenoids and Carotenoid Binding Proteins in the Halophilic Cyanobacterium Euhalothece sp. ZM00.</title>
        <authorList>
            <person name="Cho S.M."/>
            <person name="Song J.Y."/>
            <person name="Park Y.-I."/>
        </authorList>
    </citation>
    <scope>NUCLEOTIDE SEQUENCE [LARGE SCALE GENOMIC DNA]</scope>
    <source>
        <strain evidence="3">Z-M001</strain>
    </source>
</reference>
<evidence type="ECO:0000313" key="4">
    <source>
        <dbReference type="Proteomes" id="UP000318453"/>
    </source>
</evidence>
<dbReference type="InterPro" id="IPR028098">
    <property type="entry name" value="Glyco_trans_4-like_N"/>
</dbReference>
<dbReference type="Pfam" id="PF13579">
    <property type="entry name" value="Glyco_trans_4_4"/>
    <property type="match status" value="1"/>
</dbReference>
<keyword evidence="4" id="KW-1185">Reference proteome</keyword>
<feature type="domain" description="Glycosyl transferase family 1" evidence="1">
    <location>
        <begin position="194"/>
        <end position="356"/>
    </location>
</feature>
<keyword evidence="3" id="KW-0808">Transferase</keyword>
<name>A0A5B8NKU4_9CHRO</name>
<dbReference type="PANTHER" id="PTHR12526">
    <property type="entry name" value="GLYCOSYLTRANSFERASE"/>
    <property type="match status" value="1"/>
</dbReference>
<evidence type="ECO:0000259" key="2">
    <source>
        <dbReference type="Pfam" id="PF13579"/>
    </source>
</evidence>
<evidence type="ECO:0000259" key="1">
    <source>
        <dbReference type="Pfam" id="PF00534"/>
    </source>
</evidence>
<proteinExistence type="predicted"/>
<feature type="domain" description="Glycosyltransferase subfamily 4-like N-terminal" evidence="2">
    <location>
        <begin position="16"/>
        <end position="177"/>
    </location>
</feature>
<dbReference type="Proteomes" id="UP000318453">
    <property type="component" value="Chromosome"/>
</dbReference>
<dbReference type="SUPFAM" id="SSF53756">
    <property type="entry name" value="UDP-Glycosyltransferase/glycogen phosphorylase"/>
    <property type="match status" value="1"/>
</dbReference>
<dbReference type="CDD" id="cd03801">
    <property type="entry name" value="GT4_PimA-like"/>
    <property type="match status" value="1"/>
</dbReference>
<dbReference type="InterPro" id="IPR001296">
    <property type="entry name" value="Glyco_trans_1"/>
</dbReference>